<accession>A0A7W7M7B2</accession>
<comment type="caution">
    <text evidence="2">The sequence shown here is derived from an EMBL/GenBank/DDBJ whole genome shotgun (WGS) entry which is preliminary data.</text>
</comment>
<organism evidence="2 3">
    <name type="scientific">Actinoplanes octamycinicus</name>
    <dbReference type="NCBI Taxonomy" id="135948"/>
    <lineage>
        <taxon>Bacteria</taxon>
        <taxon>Bacillati</taxon>
        <taxon>Actinomycetota</taxon>
        <taxon>Actinomycetes</taxon>
        <taxon>Micromonosporales</taxon>
        <taxon>Micromonosporaceae</taxon>
        <taxon>Actinoplanes</taxon>
    </lineage>
</organism>
<feature type="domain" description="TY-Chap N-terminal" evidence="1">
    <location>
        <begin position="5"/>
        <end position="121"/>
    </location>
</feature>
<dbReference type="Pfam" id="PF22552">
    <property type="entry name" value="TY-Chap3"/>
    <property type="match status" value="1"/>
</dbReference>
<proteinExistence type="predicted"/>
<evidence type="ECO:0000313" key="2">
    <source>
        <dbReference type="EMBL" id="MBB4739654.1"/>
    </source>
</evidence>
<protein>
    <recommendedName>
        <fullName evidence="1">TY-Chap N-terminal domain-containing protein</fullName>
    </recommendedName>
</protein>
<evidence type="ECO:0000313" key="3">
    <source>
        <dbReference type="Proteomes" id="UP000546162"/>
    </source>
</evidence>
<dbReference type="AlphaFoldDB" id="A0A7W7M7B2"/>
<name>A0A7W7M7B2_9ACTN</name>
<dbReference type="RefSeq" id="WP_185040168.1">
    <property type="nucleotide sequence ID" value="NZ_BAABFG010000005.1"/>
</dbReference>
<keyword evidence="3" id="KW-1185">Reference proteome</keyword>
<dbReference type="InterPro" id="IPR054344">
    <property type="entry name" value="TY-Chap_N"/>
</dbReference>
<gene>
    <name evidence="2" type="ORF">BJY16_003113</name>
</gene>
<dbReference type="Proteomes" id="UP000546162">
    <property type="component" value="Unassembled WGS sequence"/>
</dbReference>
<sequence length="133" mass="14802">MSADGWDRLAAEIAGMVPSLADGDTLIVRARPYFVQMQQLPDHLQVEAIADEFLPEDRRLTARDRQHMVELGWRPPPEPELGDNWECPFPWPLSSADAARVGELFVRTLREVHGATDPAGLVRESFNALGGRG</sequence>
<dbReference type="EMBL" id="JACHNB010000001">
    <property type="protein sequence ID" value="MBB4739654.1"/>
    <property type="molecule type" value="Genomic_DNA"/>
</dbReference>
<reference evidence="2 3" key="1">
    <citation type="submission" date="2020-08" db="EMBL/GenBank/DDBJ databases">
        <title>Sequencing the genomes of 1000 actinobacteria strains.</title>
        <authorList>
            <person name="Klenk H.-P."/>
        </authorList>
    </citation>
    <scope>NUCLEOTIDE SEQUENCE [LARGE SCALE GENOMIC DNA]</scope>
    <source>
        <strain evidence="2 3">DSM 45809</strain>
    </source>
</reference>
<evidence type="ECO:0000259" key="1">
    <source>
        <dbReference type="Pfam" id="PF22552"/>
    </source>
</evidence>